<comment type="subcellular location">
    <subcellularLocation>
        <location evidence="1">Endoplasmic reticulum</location>
    </subcellularLocation>
</comment>
<feature type="active site" evidence="6">
    <location>
        <position position="257"/>
    </location>
</feature>
<evidence type="ECO:0000256" key="9">
    <source>
        <dbReference type="SAM" id="MobiDB-lite"/>
    </source>
</evidence>
<feature type="compositionally biased region" description="Polar residues" evidence="9">
    <location>
        <begin position="732"/>
        <end position="758"/>
    </location>
</feature>
<dbReference type="InterPro" id="IPR012341">
    <property type="entry name" value="6hp_glycosidase-like_sf"/>
</dbReference>
<evidence type="ECO:0000256" key="5">
    <source>
        <dbReference type="ARBA" id="ARBA00054385"/>
    </source>
</evidence>
<dbReference type="GO" id="GO:0005975">
    <property type="term" value="P:carbohydrate metabolic process"/>
    <property type="evidence" value="ECO:0007669"/>
    <property type="project" value="InterPro"/>
</dbReference>
<dbReference type="PRINTS" id="PR00747">
    <property type="entry name" value="GLYHDRLASE47"/>
</dbReference>
<organism evidence="11 12">
    <name type="scientific">Diaphorina citri</name>
    <name type="common">Asian citrus psyllid</name>
    <dbReference type="NCBI Taxonomy" id="121845"/>
    <lineage>
        <taxon>Eukaryota</taxon>
        <taxon>Metazoa</taxon>
        <taxon>Ecdysozoa</taxon>
        <taxon>Arthropoda</taxon>
        <taxon>Hexapoda</taxon>
        <taxon>Insecta</taxon>
        <taxon>Pterygota</taxon>
        <taxon>Neoptera</taxon>
        <taxon>Paraneoptera</taxon>
        <taxon>Hemiptera</taxon>
        <taxon>Sternorrhyncha</taxon>
        <taxon>Psylloidea</taxon>
        <taxon>Psyllidae</taxon>
        <taxon>Diaphorininae</taxon>
        <taxon>Diaphorina</taxon>
    </lineage>
</organism>
<reference evidence="12" key="1">
    <citation type="submission" date="2025-08" db="UniProtKB">
        <authorList>
            <consortium name="RefSeq"/>
        </authorList>
    </citation>
    <scope>IDENTIFICATION</scope>
</reference>
<dbReference type="InterPro" id="IPR044674">
    <property type="entry name" value="EDEM1/2/3"/>
</dbReference>
<feature type="region of interest" description="Disordered" evidence="9">
    <location>
        <begin position="508"/>
        <end position="543"/>
    </location>
</feature>
<feature type="active site" description="Proton donor" evidence="6">
    <location>
        <position position="350"/>
    </location>
</feature>
<protein>
    <recommendedName>
        <fullName evidence="8">alpha-1,2-Mannosidase</fullName>
        <ecNumber evidence="8">3.2.1.-</ecNumber>
    </recommendedName>
</protein>
<comment type="similarity">
    <text evidence="2 8">Belongs to the glycosyl hydrolase 47 family.</text>
</comment>
<dbReference type="PaxDb" id="121845-A0A3Q0JLB7"/>
<dbReference type="GeneID" id="103520902"/>
<feature type="active site" description="Proton donor" evidence="6">
    <location>
        <position position="116"/>
    </location>
</feature>
<keyword evidence="4" id="KW-0325">Glycoprotein</keyword>
<feature type="compositionally biased region" description="Basic and acidic residues" evidence="9">
    <location>
        <begin position="759"/>
        <end position="781"/>
    </location>
</feature>
<dbReference type="PANTHER" id="PTHR45679">
    <property type="entry name" value="ER DEGRADATION-ENHANCING ALPHA-MANNOSIDASE-LIKE PROTEIN 2"/>
    <property type="match status" value="1"/>
</dbReference>
<evidence type="ECO:0000256" key="6">
    <source>
        <dbReference type="PIRSR" id="PIRSR601382-1"/>
    </source>
</evidence>
<evidence type="ECO:0000313" key="12">
    <source>
        <dbReference type="RefSeq" id="XP_026687640.1"/>
    </source>
</evidence>
<dbReference type="GO" id="GO:0004571">
    <property type="term" value="F:mannosyl-oligosaccharide 1,2-alpha-mannosidase activity"/>
    <property type="evidence" value="ECO:0007669"/>
    <property type="project" value="InterPro"/>
</dbReference>
<keyword evidence="7" id="KW-0106">Calcium</keyword>
<evidence type="ECO:0000256" key="4">
    <source>
        <dbReference type="ARBA" id="ARBA00023180"/>
    </source>
</evidence>
<dbReference type="GO" id="GO:1904380">
    <property type="term" value="P:endoplasmic reticulum mannose trimming"/>
    <property type="evidence" value="ECO:0007669"/>
    <property type="project" value="InterPro"/>
</dbReference>
<dbReference type="SUPFAM" id="SSF48225">
    <property type="entry name" value="Seven-hairpin glycosidases"/>
    <property type="match status" value="1"/>
</dbReference>
<dbReference type="GO" id="GO:0005509">
    <property type="term" value="F:calcium ion binding"/>
    <property type="evidence" value="ECO:0007669"/>
    <property type="project" value="InterPro"/>
</dbReference>
<dbReference type="InterPro" id="IPR036026">
    <property type="entry name" value="Seven-hairpin_glycosidases"/>
</dbReference>
<proteinExistence type="inferred from homology"/>
<feature type="signal peptide" evidence="10">
    <location>
        <begin position="1"/>
        <end position="22"/>
    </location>
</feature>
<gene>
    <name evidence="12" type="primary">LOC103520902</name>
</gene>
<dbReference type="EC" id="3.2.1.-" evidence="8"/>
<dbReference type="Gene3D" id="1.50.10.10">
    <property type="match status" value="1"/>
</dbReference>
<evidence type="ECO:0000313" key="11">
    <source>
        <dbReference type="Proteomes" id="UP000079169"/>
    </source>
</evidence>
<dbReference type="KEGG" id="dci:103520902"/>
<dbReference type="FunFam" id="1.50.10.10:FF:000015">
    <property type="entry name" value="alpha-1,2-Mannosidase"/>
    <property type="match status" value="1"/>
</dbReference>
<keyword evidence="8" id="KW-0326">Glycosidase</keyword>
<evidence type="ECO:0000256" key="7">
    <source>
        <dbReference type="PIRSR" id="PIRSR601382-2"/>
    </source>
</evidence>
<accession>A0A3Q0JLB7</accession>
<dbReference type="GO" id="GO:1904154">
    <property type="term" value="P:positive regulation of retrograde protein transport, ER to cytosol"/>
    <property type="evidence" value="ECO:0007669"/>
    <property type="project" value="UniProtKB-ARBA"/>
</dbReference>
<dbReference type="Proteomes" id="UP000079169">
    <property type="component" value="Unplaced"/>
</dbReference>
<dbReference type="STRING" id="121845.A0A3Q0JLB7"/>
<evidence type="ECO:0000256" key="10">
    <source>
        <dbReference type="SAM" id="SignalP"/>
    </source>
</evidence>
<sequence length="898" mass="101360">MFNIKLVPLILILIFNKHHVTSIREYSKQDLVHLRDQVKDVFYHAYNGYLNCAFPYDELRPLSCDGIDTWGSYSLTLIDALDTLAIMGNYTEFARVVQLITERANFDTNINVSVFETNIRIVGGLLSAHLFSEKAGLTLEPGWPCNGPLLRLAEDVARRLLPAFDTETGMPYGTVNLRYGVPAGETAVTCTAGVGTFIIEFGTLSRLTGDPIYEEVALNALRSLYKRKSNIGLFGNHIDTKTGVWTAQDSGIGAGVDSYFEYLIKGAILFQRPELLHMFNEIRRPIEKYLKRDDWYLWVSMHKGQVSLPVFQSLEAFWPGILSLIGDVSAGMKSLHNYHQVWKQYGFLPEFYNIVNSEAGVNRESYPLRPELIESVMYLYRATGDPYLLDVGVDMLRSIQHSAKTPCGYATIKNVVDHSQEDRMESFFLSETTKYLYLLFDTENFIHNDGSQGKIFETDAGQLCVLGAGGYVFNTEAHPIDLSALHCCSNEKLGDVTERKEHVEKEVVENEINDDEENGSGEQEMETATPTEDEKLSENGGDITSEANLNATVLEVDDAKVTPSDKDKSNEGMNRINEDLMDRFDHLERVVMAGKVAQLKQDNQKKIDALIKKVIKTNLLSLKQTMASSEDDPIKQLENLENLQWKLDELKTAHAKLRMVNEFLDARMNEIVKRGQIPMNEKGKEKYWMELEERLNELTREERETFAFDHFDDTRLGNHLGVDDVHGEIGNGRSTIKNANQNTHANNRKINSNANTNQDHFHESARGSKFKDTTTHPKETPSHPTEISPPSQELSDAKIIVNSSMYLVEENQTDLGPEDTEAQPVDECVGLIGEPLALCRLSLTPPPVFNPQKLFERLRHGSHELDGISNASYAILSCAPQPFFTRFTLRGEFFETPP</sequence>
<keyword evidence="11" id="KW-1185">Reference proteome</keyword>
<comment type="function">
    <text evidence="5">Involved in the endoplasmic reticulum-associated degradation (ERAD) pathway that targets misfolded glycoproteins for degradation in an N-glycan-dependent manner. May initiate ERAD by promoting the first mannose trimming step of ERAD substrates, from Man9GlcNAc2 to Man8GlcNAc2. Seems to recognize and bind to exposed hydrophobic regions in target proteins.</text>
</comment>
<feature type="active site" evidence="6">
    <location>
        <position position="371"/>
    </location>
</feature>
<feature type="region of interest" description="Disordered" evidence="9">
    <location>
        <begin position="732"/>
        <end position="794"/>
    </location>
</feature>
<comment type="cofactor">
    <cofactor evidence="7">
        <name>Ca(2+)</name>
        <dbReference type="ChEBI" id="CHEBI:29108"/>
    </cofactor>
</comment>
<dbReference type="GO" id="GO:0016020">
    <property type="term" value="C:membrane"/>
    <property type="evidence" value="ECO:0007669"/>
    <property type="project" value="InterPro"/>
</dbReference>
<evidence type="ECO:0000256" key="2">
    <source>
        <dbReference type="ARBA" id="ARBA00007658"/>
    </source>
</evidence>
<evidence type="ECO:0000256" key="3">
    <source>
        <dbReference type="ARBA" id="ARBA00022824"/>
    </source>
</evidence>
<feature type="compositionally biased region" description="Acidic residues" evidence="9">
    <location>
        <begin position="509"/>
        <end position="525"/>
    </location>
</feature>
<keyword evidence="10" id="KW-0732">Signal</keyword>
<dbReference type="InterPro" id="IPR001382">
    <property type="entry name" value="Glyco_hydro_47"/>
</dbReference>
<feature type="binding site" evidence="7">
    <location>
        <position position="475"/>
    </location>
    <ligand>
        <name>Ca(2+)</name>
        <dbReference type="ChEBI" id="CHEBI:29108"/>
    </ligand>
</feature>
<keyword evidence="7" id="KW-0479">Metal-binding</keyword>
<dbReference type="Pfam" id="PF01532">
    <property type="entry name" value="Glyco_hydro_47"/>
    <property type="match status" value="1"/>
</dbReference>
<evidence type="ECO:0000256" key="1">
    <source>
        <dbReference type="ARBA" id="ARBA00004240"/>
    </source>
</evidence>
<keyword evidence="8" id="KW-0378">Hydrolase</keyword>
<feature type="compositionally biased region" description="Polar residues" evidence="9">
    <location>
        <begin position="782"/>
        <end position="794"/>
    </location>
</feature>
<keyword evidence="3" id="KW-0256">Endoplasmic reticulum</keyword>
<feature type="chain" id="PRO_5018014677" description="alpha-1,2-Mannosidase" evidence="10">
    <location>
        <begin position="23"/>
        <end position="898"/>
    </location>
</feature>
<dbReference type="PANTHER" id="PTHR45679:SF6">
    <property type="entry name" value="ER DEGRADATION-ENHANCING ALPHA-MANNOSIDASE-LIKE PROTEIN 2"/>
    <property type="match status" value="1"/>
</dbReference>
<name>A0A3Q0JLB7_DIACI</name>
<dbReference type="AlphaFoldDB" id="A0A3Q0JLB7"/>
<evidence type="ECO:0000256" key="8">
    <source>
        <dbReference type="RuleBase" id="RU361193"/>
    </source>
</evidence>
<dbReference type="GO" id="GO:0044322">
    <property type="term" value="C:endoplasmic reticulum quality control compartment"/>
    <property type="evidence" value="ECO:0007669"/>
    <property type="project" value="GOC"/>
</dbReference>
<dbReference type="RefSeq" id="XP_026687640.1">
    <property type="nucleotide sequence ID" value="XM_026831839.1"/>
</dbReference>